<feature type="non-terminal residue" evidence="3">
    <location>
        <position position="1"/>
    </location>
</feature>
<dbReference type="Pfam" id="PF23147">
    <property type="entry name" value="GDH2_N"/>
    <property type="match status" value="1"/>
</dbReference>
<reference evidence="3 4" key="1">
    <citation type="submission" date="2020-04" db="EMBL/GenBank/DDBJ databases">
        <title>Perkinsus olseni comparative genomics.</title>
        <authorList>
            <person name="Bogema D.R."/>
        </authorList>
    </citation>
    <scope>NUCLEOTIDE SEQUENCE [LARGE SCALE GENOMIC DNA]</scope>
    <source>
        <strain evidence="3">ATCC PRA-205</strain>
    </source>
</reference>
<sequence length="379" mass="42659">GAHLKPDRFGMLPVHDAVINNHPDIKDMLGKLELKTADDGMCYLPPEKVAALKEQVKHSDISLSAEELETKMTEVFSIIMKEGVLAAGSLWQEVQYYFMDLGLHPSYFKHFTSTQIARHIHCLLAATKVAQTTNSDYIHFEMEDDDSAFYLTTMEPEKVAIMDGKIAQYVSKFGTADGFSITFMKSEKPAMPEGKYQLGIFVVEKRAYADDGHKTEDMMDESDLKVVASAKFLEERSAEVQQYYQSLINEAMSGRNAVVKVLDPPAHMVEKVGAKMVQLAAYDVERSGKAYISEVNECFRSNDITPKRFYVDTFANGIIVYTCFFDPSSCTEDKLGQLAQTLRYVCHFKHNPKKSALVWDLVLKNLITPEHAIFLITAA</sequence>
<dbReference type="InterPro" id="IPR055480">
    <property type="entry name" value="NAD-GDH_N"/>
</dbReference>
<gene>
    <name evidence="3" type="ORF">FOZ62_010876</name>
</gene>
<feature type="domain" description="NAD-specific glutamate dehydrogenase second" evidence="2">
    <location>
        <begin position="138"/>
        <end position="340"/>
    </location>
</feature>
<evidence type="ECO:0000313" key="4">
    <source>
        <dbReference type="Proteomes" id="UP000574390"/>
    </source>
</evidence>
<evidence type="ECO:0000259" key="2">
    <source>
        <dbReference type="Pfam" id="PF23152"/>
    </source>
</evidence>
<evidence type="ECO:0000313" key="3">
    <source>
        <dbReference type="EMBL" id="KAF4724311.1"/>
    </source>
</evidence>
<dbReference type="AlphaFoldDB" id="A0A7J6RV75"/>
<dbReference type="EMBL" id="JABANM010019533">
    <property type="protein sequence ID" value="KAF4724311.1"/>
    <property type="molecule type" value="Genomic_DNA"/>
</dbReference>
<comment type="caution">
    <text evidence="3">The sequence shown here is derived from an EMBL/GenBank/DDBJ whole genome shotgun (WGS) entry which is preliminary data.</text>
</comment>
<accession>A0A7J6RV75</accession>
<dbReference type="InterPro" id="IPR056365">
    <property type="entry name" value="NAD-GDH_2nd"/>
</dbReference>
<feature type="domain" description="NAD-dependent glutamate dehydrogenase N-terminal" evidence="1">
    <location>
        <begin position="66"/>
        <end position="127"/>
    </location>
</feature>
<evidence type="ECO:0000259" key="1">
    <source>
        <dbReference type="Pfam" id="PF23147"/>
    </source>
</evidence>
<name>A0A7J6RV75_PEROL</name>
<proteinExistence type="predicted"/>
<feature type="non-terminal residue" evidence="3">
    <location>
        <position position="379"/>
    </location>
</feature>
<protein>
    <submittedName>
        <fullName evidence="3">Uncharacterized protein</fullName>
    </submittedName>
</protein>
<dbReference type="Proteomes" id="UP000574390">
    <property type="component" value="Unassembled WGS sequence"/>
</dbReference>
<organism evidence="3 4">
    <name type="scientific">Perkinsus olseni</name>
    <name type="common">Perkinsus atlanticus</name>
    <dbReference type="NCBI Taxonomy" id="32597"/>
    <lineage>
        <taxon>Eukaryota</taxon>
        <taxon>Sar</taxon>
        <taxon>Alveolata</taxon>
        <taxon>Perkinsozoa</taxon>
        <taxon>Perkinsea</taxon>
        <taxon>Perkinsida</taxon>
        <taxon>Perkinsidae</taxon>
        <taxon>Perkinsus</taxon>
    </lineage>
</organism>
<dbReference type="Pfam" id="PF23152">
    <property type="entry name" value="GDH_2nd"/>
    <property type="match status" value="1"/>
</dbReference>